<comment type="caution">
    <text evidence="1">The sequence shown here is derived from an EMBL/GenBank/DDBJ whole genome shotgun (WGS) entry which is preliminary data.</text>
</comment>
<sequence length="201" mass="22278">METTPNGSTIALEPQSMKLAPGTLQVRILFAGGPGPKRRSSLHLPDHAIDGGPGDFADPSLRKRWIPYAVVEFENFQVALQAEFWTGYGRAEWTDKGLCCFDIGASSSSSSEVTLRLFVRSLTTCAATSRHELLGTLKINPFTQRWRSSRYQSVEFGGGAGMVELKMYRVEEEPPALEDHSWSVRQKYNGGGFLHVEREAP</sequence>
<dbReference type="Proteomes" id="UP001480595">
    <property type="component" value="Unassembled WGS sequence"/>
</dbReference>
<gene>
    <name evidence="1" type="ORF">PG994_008892</name>
</gene>
<name>A0ABR1UKS1_9PEZI</name>
<evidence type="ECO:0000313" key="1">
    <source>
        <dbReference type="EMBL" id="KAK8058444.1"/>
    </source>
</evidence>
<organism evidence="1 2">
    <name type="scientific">Apiospora phragmitis</name>
    <dbReference type="NCBI Taxonomy" id="2905665"/>
    <lineage>
        <taxon>Eukaryota</taxon>
        <taxon>Fungi</taxon>
        <taxon>Dikarya</taxon>
        <taxon>Ascomycota</taxon>
        <taxon>Pezizomycotina</taxon>
        <taxon>Sordariomycetes</taxon>
        <taxon>Xylariomycetidae</taxon>
        <taxon>Amphisphaeriales</taxon>
        <taxon>Apiosporaceae</taxon>
        <taxon>Apiospora</taxon>
    </lineage>
</organism>
<reference evidence="1 2" key="1">
    <citation type="submission" date="2023-01" db="EMBL/GenBank/DDBJ databases">
        <title>Analysis of 21 Apiospora genomes using comparative genomics revels a genus with tremendous synthesis potential of carbohydrate active enzymes and secondary metabolites.</title>
        <authorList>
            <person name="Sorensen T."/>
        </authorList>
    </citation>
    <scope>NUCLEOTIDE SEQUENCE [LARGE SCALE GENOMIC DNA]</scope>
    <source>
        <strain evidence="1 2">CBS 135458</strain>
    </source>
</reference>
<dbReference type="EMBL" id="JAQQWL010000009">
    <property type="protein sequence ID" value="KAK8058444.1"/>
    <property type="molecule type" value="Genomic_DNA"/>
</dbReference>
<dbReference type="GeneID" id="92093364"/>
<keyword evidence="2" id="KW-1185">Reference proteome</keyword>
<protein>
    <submittedName>
        <fullName evidence="1">Uncharacterized protein</fullName>
    </submittedName>
</protein>
<proteinExistence type="predicted"/>
<accession>A0ABR1UKS1</accession>
<dbReference type="RefSeq" id="XP_066713890.1">
    <property type="nucleotide sequence ID" value="XM_066860301.1"/>
</dbReference>
<evidence type="ECO:0000313" key="2">
    <source>
        <dbReference type="Proteomes" id="UP001480595"/>
    </source>
</evidence>